<dbReference type="PROSITE" id="PS50146">
    <property type="entry name" value="DAGK"/>
    <property type="match status" value="1"/>
</dbReference>
<evidence type="ECO:0000313" key="2">
    <source>
        <dbReference type="EMBL" id="GIG46499.1"/>
    </source>
</evidence>
<organism evidence="2 3">
    <name type="scientific">Dactylosporangium siamense</name>
    <dbReference type="NCBI Taxonomy" id="685454"/>
    <lineage>
        <taxon>Bacteria</taxon>
        <taxon>Bacillati</taxon>
        <taxon>Actinomycetota</taxon>
        <taxon>Actinomycetes</taxon>
        <taxon>Micromonosporales</taxon>
        <taxon>Micromonosporaceae</taxon>
        <taxon>Dactylosporangium</taxon>
    </lineage>
</organism>
<dbReference type="InterPro" id="IPR017438">
    <property type="entry name" value="ATP-NAD_kinase_N"/>
</dbReference>
<reference evidence="2" key="1">
    <citation type="submission" date="2021-01" db="EMBL/GenBank/DDBJ databases">
        <title>Whole genome shotgun sequence of Dactylosporangium siamense NBRC 106093.</title>
        <authorList>
            <person name="Komaki H."/>
            <person name="Tamura T."/>
        </authorList>
    </citation>
    <scope>NUCLEOTIDE SEQUENCE</scope>
    <source>
        <strain evidence="2">NBRC 106093</strain>
    </source>
</reference>
<accession>A0A919PM59</accession>
<name>A0A919PM59_9ACTN</name>
<dbReference type="RefSeq" id="WP_203848258.1">
    <property type="nucleotide sequence ID" value="NZ_BAAAVW010000015.1"/>
</dbReference>
<comment type="caution">
    <text evidence="2">The sequence shown here is derived from an EMBL/GenBank/DDBJ whole genome shotgun (WGS) entry which is preliminary data.</text>
</comment>
<dbReference type="Proteomes" id="UP000660611">
    <property type="component" value="Unassembled WGS sequence"/>
</dbReference>
<protein>
    <recommendedName>
        <fullName evidence="1">DAGKc domain-containing protein</fullName>
    </recommendedName>
</protein>
<dbReference type="AlphaFoldDB" id="A0A919PM59"/>
<feature type="domain" description="DAGKc" evidence="1">
    <location>
        <begin position="123"/>
        <end position="175"/>
    </location>
</feature>
<gene>
    <name evidence="2" type="ORF">Dsi01nite_045400</name>
</gene>
<keyword evidence="3" id="KW-1185">Reference proteome</keyword>
<dbReference type="InterPro" id="IPR016064">
    <property type="entry name" value="NAD/diacylglycerol_kinase_sf"/>
</dbReference>
<dbReference type="InterPro" id="IPR001206">
    <property type="entry name" value="Diacylglycerol_kinase_cat_dom"/>
</dbReference>
<evidence type="ECO:0000313" key="3">
    <source>
        <dbReference type="Proteomes" id="UP000660611"/>
    </source>
</evidence>
<evidence type="ECO:0000259" key="1">
    <source>
        <dbReference type="PROSITE" id="PS50146"/>
    </source>
</evidence>
<dbReference type="Gene3D" id="3.40.50.10330">
    <property type="entry name" value="Probable inorganic polyphosphate/atp-NAD kinase, domain 1"/>
    <property type="match status" value="1"/>
</dbReference>
<dbReference type="Pfam" id="PF00781">
    <property type="entry name" value="DAGK_cat"/>
    <property type="match status" value="1"/>
</dbReference>
<sequence>MVDVVVLALGEGTSCACENGHLAAQPSEASLADSSPRACGTRTPILACRDALRTASAQVETVVAHTDAEIDAALKALPDVRLIVATAADGQLRAVMRRLVRMYAPAPSKRSLAEGTIPDDRTLPDLPPIGVLPLGPDSTDLVTRLGLPRSPADVAAAVLGGNVRRLDLLRNDAGSVTLDGVLVGGVDASGSASTFLARVEVDDAVLADGTEPVLMSVVANASRYATVDGLPLVLSPDMSDGVLDVAVAVPRASRSLFRRPRVEIEVRRAHGRAVAITPRTDVPFIDDGAEGTLTRKRSWWMERAAWAVHVP</sequence>
<dbReference type="SUPFAM" id="SSF111331">
    <property type="entry name" value="NAD kinase/diacylglycerol kinase-like"/>
    <property type="match status" value="1"/>
</dbReference>
<proteinExistence type="predicted"/>
<dbReference type="GO" id="GO:0016301">
    <property type="term" value="F:kinase activity"/>
    <property type="evidence" value="ECO:0007669"/>
    <property type="project" value="InterPro"/>
</dbReference>
<dbReference type="EMBL" id="BONQ01000071">
    <property type="protein sequence ID" value="GIG46499.1"/>
    <property type="molecule type" value="Genomic_DNA"/>
</dbReference>